<dbReference type="EMBL" id="DWWC01000028">
    <property type="protein sequence ID" value="HJC68334.1"/>
    <property type="molecule type" value="Genomic_DNA"/>
</dbReference>
<comment type="caution">
    <text evidence="4">The sequence shown here is derived from an EMBL/GenBank/DDBJ whole genome shotgun (WGS) entry which is preliminary data.</text>
</comment>
<feature type="region of interest" description="Disordered" evidence="2">
    <location>
        <begin position="299"/>
        <end position="329"/>
    </location>
</feature>
<gene>
    <name evidence="4" type="ORF">H9932_01475</name>
</gene>
<organism evidence="4 5">
    <name type="scientific">Candidatus Brachybacterium intestinipullorum</name>
    <dbReference type="NCBI Taxonomy" id="2838512"/>
    <lineage>
        <taxon>Bacteria</taxon>
        <taxon>Bacillati</taxon>
        <taxon>Actinomycetota</taxon>
        <taxon>Actinomycetes</taxon>
        <taxon>Micrococcales</taxon>
        <taxon>Dermabacteraceae</taxon>
        <taxon>Brachybacterium</taxon>
    </lineage>
</organism>
<dbReference type="PANTHER" id="PTHR18964:SF149">
    <property type="entry name" value="BIFUNCTIONAL UDP-N-ACETYLGLUCOSAMINE 2-EPIMERASE_N-ACETYLMANNOSAMINE KINASE"/>
    <property type="match status" value="1"/>
</dbReference>
<accession>A0A9D2TFS0</accession>
<reference evidence="4" key="2">
    <citation type="submission" date="2021-04" db="EMBL/GenBank/DDBJ databases">
        <authorList>
            <person name="Gilroy R."/>
        </authorList>
    </citation>
    <scope>NUCLEOTIDE SEQUENCE</scope>
    <source>
        <strain evidence="4">CHK130-7132</strain>
    </source>
</reference>
<evidence type="ECO:0000313" key="4">
    <source>
        <dbReference type="EMBL" id="HJC68334.1"/>
    </source>
</evidence>
<dbReference type="InterPro" id="IPR000600">
    <property type="entry name" value="ROK"/>
</dbReference>
<dbReference type="InterPro" id="IPR043129">
    <property type="entry name" value="ATPase_NBD"/>
</dbReference>
<dbReference type="InterPro" id="IPR036388">
    <property type="entry name" value="WH-like_DNA-bd_sf"/>
</dbReference>
<proteinExistence type="inferred from homology"/>
<feature type="domain" description="HTH marR-type" evidence="3">
    <location>
        <begin position="14"/>
        <end position="60"/>
    </location>
</feature>
<evidence type="ECO:0000256" key="1">
    <source>
        <dbReference type="ARBA" id="ARBA00006479"/>
    </source>
</evidence>
<dbReference type="SUPFAM" id="SSF46785">
    <property type="entry name" value="Winged helix' DNA-binding domain"/>
    <property type="match status" value="1"/>
</dbReference>
<dbReference type="PANTHER" id="PTHR18964">
    <property type="entry name" value="ROK (REPRESSOR, ORF, KINASE) FAMILY"/>
    <property type="match status" value="1"/>
</dbReference>
<dbReference type="SUPFAM" id="SSF53067">
    <property type="entry name" value="Actin-like ATPase domain"/>
    <property type="match status" value="1"/>
</dbReference>
<dbReference type="AlphaFoldDB" id="A0A9D2TFS0"/>
<dbReference type="Pfam" id="PF00480">
    <property type="entry name" value="ROK"/>
    <property type="match status" value="1"/>
</dbReference>
<dbReference type="InterPro" id="IPR000835">
    <property type="entry name" value="HTH_MarR-typ"/>
</dbReference>
<evidence type="ECO:0000256" key="2">
    <source>
        <dbReference type="SAM" id="MobiDB-lite"/>
    </source>
</evidence>
<sequence>MTVQGTTMLDLGQRNELIVLDAVRHAPEGTSQSEVVATSGLSRQAVSLITRRLREQGLIETDGTLAGSRGKPRTVLRVVPTARLAAGVHLDPSQIALVIVDLLGRPVAHRSLPAPTEDPAADIDRIAEALREMQATLEAEGWRTPAGATAREAMLGIGVASPGGIDVREGVVVNPPWLPGWRGVPLVARLEAATGLPAVLDKDTNAALTAENWSTGQRPEETVLYVFTGAGIGSAVSVGGRVHHGAAALAGEIGHLPTGLEGPVCGCGRRACLSQFTDVSSLLAAAAQGLPTPAEATRLSAEAQPGPGDAQPGSAEAQPGPAASPSGSLEELARAAAEGDERMQGLLTAYGVALGEALRTLVGIHDPHRIVLGGPHWDTLAPHVLPAVEQSVRRDAPPEQLRLESSRLGGDVGALGAAALFLQSELSPATR</sequence>
<comment type="similarity">
    <text evidence="1">Belongs to the ROK (NagC/XylR) family.</text>
</comment>
<dbReference type="Pfam" id="PF12802">
    <property type="entry name" value="MarR_2"/>
    <property type="match status" value="1"/>
</dbReference>
<reference evidence="4" key="1">
    <citation type="journal article" date="2021" name="PeerJ">
        <title>Extensive microbial diversity within the chicken gut microbiome revealed by metagenomics and culture.</title>
        <authorList>
            <person name="Gilroy R."/>
            <person name="Ravi A."/>
            <person name="Getino M."/>
            <person name="Pursley I."/>
            <person name="Horton D.L."/>
            <person name="Alikhan N.F."/>
            <person name="Baker D."/>
            <person name="Gharbi K."/>
            <person name="Hall N."/>
            <person name="Watson M."/>
            <person name="Adriaenssens E.M."/>
            <person name="Foster-Nyarko E."/>
            <person name="Jarju S."/>
            <person name="Secka A."/>
            <person name="Antonio M."/>
            <person name="Oren A."/>
            <person name="Chaudhuri R.R."/>
            <person name="La Ragione R."/>
            <person name="Hildebrand F."/>
            <person name="Pallen M.J."/>
        </authorList>
    </citation>
    <scope>NUCLEOTIDE SEQUENCE</scope>
    <source>
        <strain evidence="4">CHK130-7132</strain>
    </source>
</reference>
<dbReference type="InterPro" id="IPR036390">
    <property type="entry name" value="WH_DNA-bd_sf"/>
</dbReference>
<evidence type="ECO:0000313" key="5">
    <source>
        <dbReference type="Proteomes" id="UP000823854"/>
    </source>
</evidence>
<dbReference type="GO" id="GO:0003700">
    <property type="term" value="F:DNA-binding transcription factor activity"/>
    <property type="evidence" value="ECO:0007669"/>
    <property type="project" value="InterPro"/>
</dbReference>
<protein>
    <submittedName>
        <fullName evidence="4">ROK family transcriptional regulator</fullName>
    </submittedName>
</protein>
<dbReference type="Gene3D" id="3.30.420.40">
    <property type="match status" value="2"/>
</dbReference>
<evidence type="ECO:0000259" key="3">
    <source>
        <dbReference type="Pfam" id="PF12802"/>
    </source>
</evidence>
<name>A0A9D2TFS0_9MICO</name>
<dbReference type="Gene3D" id="1.10.10.10">
    <property type="entry name" value="Winged helix-like DNA-binding domain superfamily/Winged helix DNA-binding domain"/>
    <property type="match status" value="1"/>
</dbReference>
<dbReference type="Proteomes" id="UP000823854">
    <property type="component" value="Unassembled WGS sequence"/>
</dbReference>